<keyword evidence="4" id="KW-1185">Reference proteome</keyword>
<sequence>MIANKKPTLTTTGDKKIKKWISVTVNFTNPFTDKNGDVVSYSIIVVNAERQIEKLTDDITDNWYKAHTQTPCPPYAAIYKCETLFQQGSTCSGYSHSRSKRSIQRSYVVITIGEESCDENEGYCNGPLKPNTQYKVFIRAYNEENEFTDATSVIVKTVLKIKNFAKYYDEMSANHGMKFAVEFKILKNVATNQLCDISQHSSNRSKNRYLNIVPYDHNRVDISPTGYKEISTDYINASWMPVRICFTFVSLICYTYRFSLQNKTKIL</sequence>
<keyword evidence="1" id="KW-0677">Repeat</keyword>
<dbReference type="GO" id="GO:0016020">
    <property type="term" value="C:membrane"/>
    <property type="evidence" value="ECO:0007669"/>
    <property type="project" value="UniProtKB-SubCell"/>
</dbReference>
<dbReference type="Pfam" id="PF00102">
    <property type="entry name" value="Y_phosphatase"/>
    <property type="match status" value="1"/>
</dbReference>
<dbReference type="GO" id="GO:0004725">
    <property type="term" value="F:protein tyrosine phosphatase activity"/>
    <property type="evidence" value="ECO:0007669"/>
    <property type="project" value="InterPro"/>
</dbReference>
<dbReference type="EMBL" id="JAODUP010000253">
    <property type="protein sequence ID" value="KAK2154948.1"/>
    <property type="molecule type" value="Genomic_DNA"/>
</dbReference>
<accession>A0AAD9JM14</accession>
<evidence type="ECO:0000259" key="2">
    <source>
        <dbReference type="PROSITE" id="PS50055"/>
    </source>
</evidence>
<dbReference type="AlphaFoldDB" id="A0AAD9JM14"/>
<dbReference type="PANTHER" id="PTHR46957:SF3">
    <property type="entry name" value="CYTOKINE RECEPTOR"/>
    <property type="match status" value="1"/>
</dbReference>
<reference evidence="3" key="1">
    <citation type="journal article" date="2023" name="Mol. Biol. Evol.">
        <title>Third-Generation Sequencing Reveals the Adaptive Role of the Epigenome in Three Deep-Sea Polychaetes.</title>
        <authorList>
            <person name="Perez M."/>
            <person name="Aroh O."/>
            <person name="Sun Y."/>
            <person name="Lan Y."/>
            <person name="Juniper S.K."/>
            <person name="Young C.R."/>
            <person name="Angers B."/>
            <person name="Qian P.Y."/>
        </authorList>
    </citation>
    <scope>NUCLEOTIDE SEQUENCE</scope>
    <source>
        <strain evidence="3">P08H-3</strain>
    </source>
</reference>
<dbReference type="InterPro" id="IPR041201">
    <property type="entry name" value="PTPRJ_TM"/>
</dbReference>
<dbReference type="SUPFAM" id="SSF52799">
    <property type="entry name" value="(Phosphotyrosine protein) phosphatases II"/>
    <property type="match status" value="1"/>
</dbReference>
<name>A0AAD9JM14_9ANNE</name>
<dbReference type="InterPro" id="IPR050713">
    <property type="entry name" value="RTP_Phos/Ushers"/>
</dbReference>
<evidence type="ECO:0000313" key="3">
    <source>
        <dbReference type="EMBL" id="KAK2154948.1"/>
    </source>
</evidence>
<protein>
    <recommendedName>
        <fullName evidence="2">Tyrosine-protein phosphatase domain-containing protein</fullName>
    </recommendedName>
</protein>
<comment type="caution">
    <text evidence="3">The sequence shown here is derived from an EMBL/GenBank/DDBJ whole genome shotgun (WGS) entry which is preliminary data.</text>
</comment>
<evidence type="ECO:0000256" key="1">
    <source>
        <dbReference type="ARBA" id="ARBA00022737"/>
    </source>
</evidence>
<dbReference type="PANTHER" id="PTHR46957">
    <property type="entry name" value="CYTOKINE RECEPTOR"/>
    <property type="match status" value="1"/>
</dbReference>
<dbReference type="InterPro" id="IPR000242">
    <property type="entry name" value="PTP_cat"/>
</dbReference>
<evidence type="ECO:0000313" key="4">
    <source>
        <dbReference type="Proteomes" id="UP001208570"/>
    </source>
</evidence>
<dbReference type="Gene3D" id="3.90.190.10">
    <property type="entry name" value="Protein tyrosine phosphatase superfamily"/>
    <property type="match status" value="1"/>
</dbReference>
<gene>
    <name evidence="3" type="ORF">LSH36_253g04050</name>
</gene>
<organism evidence="3 4">
    <name type="scientific">Paralvinella palmiformis</name>
    <dbReference type="NCBI Taxonomy" id="53620"/>
    <lineage>
        <taxon>Eukaryota</taxon>
        <taxon>Metazoa</taxon>
        <taxon>Spiralia</taxon>
        <taxon>Lophotrochozoa</taxon>
        <taxon>Annelida</taxon>
        <taxon>Polychaeta</taxon>
        <taxon>Sedentaria</taxon>
        <taxon>Canalipalpata</taxon>
        <taxon>Terebellida</taxon>
        <taxon>Terebelliformia</taxon>
        <taxon>Alvinellidae</taxon>
        <taxon>Paralvinella</taxon>
    </lineage>
</organism>
<dbReference type="Pfam" id="PF18861">
    <property type="entry name" value="PTP_tm"/>
    <property type="match status" value="1"/>
</dbReference>
<proteinExistence type="predicted"/>
<dbReference type="PROSITE" id="PS50055">
    <property type="entry name" value="TYR_PHOSPHATASE_PTP"/>
    <property type="match status" value="1"/>
</dbReference>
<dbReference type="InterPro" id="IPR029021">
    <property type="entry name" value="Prot-tyrosine_phosphatase-like"/>
</dbReference>
<feature type="domain" description="Tyrosine-protein phosphatase" evidence="2">
    <location>
        <begin position="179"/>
        <end position="240"/>
    </location>
</feature>
<dbReference type="Proteomes" id="UP001208570">
    <property type="component" value="Unassembled WGS sequence"/>
</dbReference>